<evidence type="ECO:0000259" key="9">
    <source>
        <dbReference type="PROSITE" id="PS50850"/>
    </source>
</evidence>
<dbReference type="RefSeq" id="WP_150354877.1">
    <property type="nucleotide sequence ID" value="NZ_JAFEJW010000039.1"/>
</dbReference>
<evidence type="ECO:0000313" key="13">
    <source>
        <dbReference type="Proteomes" id="UP000374630"/>
    </source>
</evidence>
<keyword evidence="13" id="KW-1185">Reference proteome</keyword>
<dbReference type="EMBL" id="RZOA01000026">
    <property type="protein sequence ID" value="KAA8821549.1"/>
    <property type="molecule type" value="Genomic_DNA"/>
</dbReference>
<dbReference type="PROSITE" id="PS50850">
    <property type="entry name" value="MFS"/>
    <property type="match status" value="1"/>
</dbReference>
<evidence type="ECO:0000256" key="4">
    <source>
        <dbReference type="ARBA" id="ARBA00022692"/>
    </source>
</evidence>
<evidence type="ECO:0000313" key="11">
    <source>
        <dbReference type="EMBL" id="KAA8821549.1"/>
    </source>
</evidence>
<dbReference type="InterPro" id="IPR036259">
    <property type="entry name" value="MFS_trans_sf"/>
</dbReference>
<comment type="caution">
    <text evidence="11">The sequence shown here is derived from an EMBL/GenBank/DDBJ whole genome shotgun (WGS) entry which is preliminary data.</text>
</comment>
<dbReference type="SUPFAM" id="SSF103473">
    <property type="entry name" value="MFS general substrate transporter"/>
    <property type="match status" value="1"/>
</dbReference>
<dbReference type="NCBIfam" id="TIGR00879">
    <property type="entry name" value="SP"/>
    <property type="match status" value="1"/>
</dbReference>
<evidence type="ECO:0000256" key="6">
    <source>
        <dbReference type="ARBA" id="ARBA00023136"/>
    </source>
</evidence>
<dbReference type="InterPro" id="IPR020846">
    <property type="entry name" value="MFS_dom"/>
</dbReference>
<evidence type="ECO:0000313" key="12">
    <source>
        <dbReference type="Proteomes" id="UP000345527"/>
    </source>
</evidence>
<feature type="domain" description="Major facilitator superfamily (MFS) profile" evidence="9">
    <location>
        <begin position="22"/>
        <end position="446"/>
    </location>
</feature>
<evidence type="ECO:0000256" key="7">
    <source>
        <dbReference type="RuleBase" id="RU003346"/>
    </source>
</evidence>
<gene>
    <name evidence="11" type="ORF">EM848_10485</name>
    <name evidence="10" type="ORF">EMO90_11530</name>
</gene>
<proteinExistence type="inferred from homology"/>
<dbReference type="PROSITE" id="PS00216">
    <property type="entry name" value="SUGAR_TRANSPORT_1"/>
    <property type="match status" value="2"/>
</dbReference>
<feature type="transmembrane region" description="Helical" evidence="8">
    <location>
        <begin position="424"/>
        <end position="442"/>
    </location>
</feature>
<keyword evidence="3 7" id="KW-0813">Transport</keyword>
<dbReference type="OrthoDB" id="9787026at2"/>
<keyword evidence="5 8" id="KW-1133">Transmembrane helix</keyword>
<evidence type="ECO:0000256" key="8">
    <source>
        <dbReference type="SAM" id="Phobius"/>
    </source>
</evidence>
<evidence type="ECO:0000256" key="2">
    <source>
        <dbReference type="ARBA" id="ARBA00010992"/>
    </source>
</evidence>
<dbReference type="GO" id="GO:0005886">
    <property type="term" value="C:plasma membrane"/>
    <property type="evidence" value="ECO:0007669"/>
    <property type="project" value="UniProtKB-SubCell"/>
</dbReference>
<feature type="transmembrane region" description="Helical" evidence="8">
    <location>
        <begin position="55"/>
        <end position="75"/>
    </location>
</feature>
<dbReference type="PANTHER" id="PTHR48020">
    <property type="entry name" value="PROTON MYO-INOSITOL COTRANSPORTER"/>
    <property type="match status" value="1"/>
</dbReference>
<feature type="transmembrane region" description="Helical" evidence="8">
    <location>
        <begin position="117"/>
        <end position="138"/>
    </location>
</feature>
<feature type="transmembrane region" description="Helical" evidence="8">
    <location>
        <begin position="18"/>
        <end position="35"/>
    </location>
</feature>
<dbReference type="AlphaFoldDB" id="A0A5J5DSQ1"/>
<evidence type="ECO:0000256" key="1">
    <source>
        <dbReference type="ARBA" id="ARBA00004651"/>
    </source>
</evidence>
<feature type="transmembrane region" description="Helical" evidence="8">
    <location>
        <begin position="298"/>
        <end position="322"/>
    </location>
</feature>
<feature type="transmembrane region" description="Helical" evidence="8">
    <location>
        <begin position="150"/>
        <end position="170"/>
    </location>
</feature>
<dbReference type="EMBL" id="RZNZ01000022">
    <property type="protein sequence ID" value="KAA8816213.1"/>
    <property type="molecule type" value="Genomic_DNA"/>
</dbReference>
<feature type="transmembrane region" description="Helical" evidence="8">
    <location>
        <begin position="87"/>
        <end position="105"/>
    </location>
</feature>
<dbReference type="PRINTS" id="PR00171">
    <property type="entry name" value="SUGRTRNSPORT"/>
</dbReference>
<comment type="subcellular location">
    <subcellularLocation>
        <location evidence="1">Cell membrane</location>
        <topology evidence="1">Multi-pass membrane protein</topology>
    </subcellularLocation>
</comment>
<feature type="transmembrane region" description="Helical" evidence="8">
    <location>
        <begin position="259"/>
        <end position="278"/>
    </location>
</feature>
<feature type="transmembrane region" description="Helical" evidence="8">
    <location>
        <begin position="182"/>
        <end position="203"/>
    </location>
</feature>
<sequence length="459" mass="49168">MSQTAQSGAVEKQGSMKYVVILAVSAGLAGLLYGYDTVSISGAIVYLSALWNLSAAMEGFIISSIMIGGVIGVGVSGFISDRIGRRPVLLIGAAAFFVAALWSAMVNDPTSMIVARILGGLGIGLASSLAITYITECAPAKYRGTLSSMYQLLTILGIFLTNLINFWIAGMGGIHSDFADSAWRWMLGIGAIPALILFVALALSPESPRFLLQSGNKEKGFAVLERIGGTASAKKEASEIEASIAENAKGKLSDLFRAPLAHAMLVGIFLAIFNQAVGQNAISYYAPTIFKPIFQGDTASFLCSTLIGLVELVFTFVGMYLIDRLGRKPLMLAGSLGMCVFYFLMGLSMLLNWPGVLTLIFACLVIASFAFSMGPVTWVMISELFPTYLRGRAAGLCTVFLWGANFLVAQFTPVMFSAWGGGTFIFWAVMDLIAFLGVRFLVPETKGKTLEEIQSFWTK</sequence>
<feature type="transmembrane region" description="Helical" evidence="8">
    <location>
        <begin position="357"/>
        <end position="381"/>
    </location>
</feature>
<comment type="similarity">
    <text evidence="2 7">Belongs to the major facilitator superfamily. Sugar transporter (TC 2.A.1.1) family.</text>
</comment>
<keyword evidence="6 8" id="KW-0472">Membrane</keyword>
<dbReference type="PANTHER" id="PTHR48020:SF12">
    <property type="entry name" value="PROTON MYO-INOSITOL COTRANSPORTER"/>
    <property type="match status" value="1"/>
</dbReference>
<dbReference type="Proteomes" id="UP000374630">
    <property type="component" value="Unassembled WGS sequence"/>
</dbReference>
<feature type="transmembrane region" description="Helical" evidence="8">
    <location>
        <begin position="329"/>
        <end position="351"/>
    </location>
</feature>
<protein>
    <submittedName>
        <fullName evidence="11">MFS transporter</fullName>
    </submittedName>
</protein>
<organism evidence="11 12">
    <name type="scientific">Bifidobacterium vespertilionis</name>
    <dbReference type="NCBI Taxonomy" id="2562524"/>
    <lineage>
        <taxon>Bacteria</taxon>
        <taxon>Bacillati</taxon>
        <taxon>Actinomycetota</taxon>
        <taxon>Actinomycetes</taxon>
        <taxon>Bifidobacteriales</taxon>
        <taxon>Bifidobacteriaceae</taxon>
        <taxon>Bifidobacterium</taxon>
    </lineage>
</organism>
<evidence type="ECO:0000313" key="10">
    <source>
        <dbReference type="EMBL" id="KAA8816213.1"/>
    </source>
</evidence>
<dbReference type="PROSITE" id="PS00217">
    <property type="entry name" value="SUGAR_TRANSPORT_2"/>
    <property type="match status" value="1"/>
</dbReference>
<evidence type="ECO:0000256" key="3">
    <source>
        <dbReference type="ARBA" id="ARBA00022448"/>
    </source>
</evidence>
<dbReference type="InterPro" id="IPR003663">
    <property type="entry name" value="Sugar/inositol_transpt"/>
</dbReference>
<feature type="transmembrane region" description="Helical" evidence="8">
    <location>
        <begin position="393"/>
        <end position="412"/>
    </location>
</feature>
<evidence type="ECO:0000256" key="5">
    <source>
        <dbReference type="ARBA" id="ARBA00022989"/>
    </source>
</evidence>
<dbReference type="GO" id="GO:0022857">
    <property type="term" value="F:transmembrane transporter activity"/>
    <property type="evidence" value="ECO:0007669"/>
    <property type="project" value="InterPro"/>
</dbReference>
<reference evidence="12 13" key="1">
    <citation type="journal article" date="2019" name="Syst. Appl. Microbiol.">
        <title>Characterization of Bifidobacterium species in feaces of the Egyptian fruit bat: Description of B. vespertilionis sp. nov. and B. rousetti sp. nov.</title>
        <authorList>
            <person name="Modesto M."/>
            <person name="Satti M."/>
            <person name="Watanabe K."/>
            <person name="Puglisi E."/>
            <person name="Morelli L."/>
            <person name="Huang C.-H."/>
            <person name="Liou J.-S."/>
            <person name="Miyashita M."/>
            <person name="Tamura T."/>
            <person name="Saito S."/>
            <person name="Mori K."/>
            <person name="Huang L."/>
            <person name="Sciavilla P."/>
            <person name="Sandri C."/>
            <person name="Spiezio C."/>
            <person name="Vitali F."/>
            <person name="Cavalieri D."/>
            <person name="Perpetuini G."/>
            <person name="Tofalo R."/>
            <person name="Bonetti A."/>
            <person name="Arita M."/>
            <person name="Mattarelli P."/>
        </authorList>
    </citation>
    <scope>NUCLEOTIDE SEQUENCE [LARGE SCALE GENOMIC DNA]</scope>
    <source>
        <strain evidence="10 13">RST16</strain>
        <strain evidence="11 12">RST8</strain>
    </source>
</reference>
<dbReference type="Pfam" id="PF00083">
    <property type="entry name" value="Sugar_tr"/>
    <property type="match status" value="1"/>
</dbReference>
<dbReference type="InterPro" id="IPR005829">
    <property type="entry name" value="Sugar_transporter_CS"/>
</dbReference>
<dbReference type="InterPro" id="IPR005828">
    <property type="entry name" value="MFS_sugar_transport-like"/>
</dbReference>
<accession>A0A5J5DSQ1</accession>
<dbReference type="Gene3D" id="1.20.1250.20">
    <property type="entry name" value="MFS general substrate transporter like domains"/>
    <property type="match status" value="2"/>
</dbReference>
<dbReference type="InterPro" id="IPR050814">
    <property type="entry name" value="Myo-inositol_Transporter"/>
</dbReference>
<name>A0A5J5DSQ1_9BIFI</name>
<dbReference type="Proteomes" id="UP000345527">
    <property type="component" value="Unassembled WGS sequence"/>
</dbReference>
<keyword evidence="4 8" id="KW-0812">Transmembrane</keyword>